<proteinExistence type="predicted"/>
<reference evidence="1" key="1">
    <citation type="submission" date="2014-11" db="EMBL/GenBank/DDBJ databases">
        <authorList>
            <person name="Amaro Gonzalez C."/>
        </authorList>
    </citation>
    <scope>NUCLEOTIDE SEQUENCE</scope>
</reference>
<protein>
    <submittedName>
        <fullName evidence="1">Uncharacterized protein</fullName>
    </submittedName>
</protein>
<name>A0A0E9VCG4_ANGAN</name>
<accession>A0A0E9VCG4</accession>
<dbReference type="AlphaFoldDB" id="A0A0E9VCG4"/>
<evidence type="ECO:0000313" key="1">
    <source>
        <dbReference type="EMBL" id="JAH74893.1"/>
    </source>
</evidence>
<dbReference type="EMBL" id="GBXM01033684">
    <property type="protein sequence ID" value="JAH74893.1"/>
    <property type="molecule type" value="Transcribed_RNA"/>
</dbReference>
<organism evidence="1">
    <name type="scientific">Anguilla anguilla</name>
    <name type="common">European freshwater eel</name>
    <name type="synonym">Muraena anguilla</name>
    <dbReference type="NCBI Taxonomy" id="7936"/>
    <lineage>
        <taxon>Eukaryota</taxon>
        <taxon>Metazoa</taxon>
        <taxon>Chordata</taxon>
        <taxon>Craniata</taxon>
        <taxon>Vertebrata</taxon>
        <taxon>Euteleostomi</taxon>
        <taxon>Actinopterygii</taxon>
        <taxon>Neopterygii</taxon>
        <taxon>Teleostei</taxon>
        <taxon>Anguilliformes</taxon>
        <taxon>Anguillidae</taxon>
        <taxon>Anguilla</taxon>
    </lineage>
</organism>
<sequence>MHFVIDINKAYIYLRNRLL</sequence>
<reference evidence="1" key="2">
    <citation type="journal article" date="2015" name="Fish Shellfish Immunol.">
        <title>Early steps in the European eel (Anguilla anguilla)-Vibrio vulnificus interaction in the gills: Role of the RtxA13 toxin.</title>
        <authorList>
            <person name="Callol A."/>
            <person name="Pajuelo D."/>
            <person name="Ebbesson L."/>
            <person name="Teles M."/>
            <person name="MacKenzie S."/>
            <person name="Amaro C."/>
        </authorList>
    </citation>
    <scope>NUCLEOTIDE SEQUENCE</scope>
</reference>